<evidence type="ECO:0000313" key="3">
    <source>
        <dbReference type="Proteomes" id="UP000027195"/>
    </source>
</evidence>
<accession>A0A067LUP8</accession>
<dbReference type="InParanoid" id="A0A067LUP8"/>
<organism evidence="2 3">
    <name type="scientific">Botryobasidium botryosum (strain FD-172 SS1)</name>
    <dbReference type="NCBI Taxonomy" id="930990"/>
    <lineage>
        <taxon>Eukaryota</taxon>
        <taxon>Fungi</taxon>
        <taxon>Dikarya</taxon>
        <taxon>Basidiomycota</taxon>
        <taxon>Agaricomycotina</taxon>
        <taxon>Agaricomycetes</taxon>
        <taxon>Cantharellales</taxon>
        <taxon>Botryobasidiaceae</taxon>
        <taxon>Botryobasidium</taxon>
    </lineage>
</organism>
<gene>
    <name evidence="2" type="ORF">BOTBODRAFT_182020</name>
</gene>
<name>A0A067LUP8_BOTB1</name>
<reference evidence="3" key="1">
    <citation type="journal article" date="2014" name="Proc. Natl. Acad. Sci. U.S.A.">
        <title>Extensive sampling of basidiomycete genomes demonstrates inadequacy of the white-rot/brown-rot paradigm for wood decay fungi.</title>
        <authorList>
            <person name="Riley R."/>
            <person name="Salamov A.A."/>
            <person name="Brown D.W."/>
            <person name="Nagy L.G."/>
            <person name="Floudas D."/>
            <person name="Held B.W."/>
            <person name="Levasseur A."/>
            <person name="Lombard V."/>
            <person name="Morin E."/>
            <person name="Otillar R."/>
            <person name="Lindquist E.A."/>
            <person name="Sun H."/>
            <person name="LaButti K.M."/>
            <person name="Schmutz J."/>
            <person name="Jabbour D."/>
            <person name="Luo H."/>
            <person name="Baker S.E."/>
            <person name="Pisabarro A.G."/>
            <person name="Walton J.D."/>
            <person name="Blanchette R.A."/>
            <person name="Henrissat B."/>
            <person name="Martin F."/>
            <person name="Cullen D."/>
            <person name="Hibbett D.S."/>
            <person name="Grigoriev I.V."/>
        </authorList>
    </citation>
    <scope>NUCLEOTIDE SEQUENCE [LARGE SCALE GENOMIC DNA]</scope>
    <source>
        <strain evidence="3">FD-172 SS1</strain>
    </source>
</reference>
<proteinExistence type="predicted"/>
<feature type="region of interest" description="Disordered" evidence="1">
    <location>
        <begin position="25"/>
        <end position="105"/>
    </location>
</feature>
<dbReference type="EMBL" id="KL198165">
    <property type="protein sequence ID" value="KDQ05980.1"/>
    <property type="molecule type" value="Genomic_DNA"/>
</dbReference>
<feature type="compositionally biased region" description="Low complexity" evidence="1">
    <location>
        <begin position="60"/>
        <end position="79"/>
    </location>
</feature>
<protein>
    <submittedName>
        <fullName evidence="2">Uncharacterized protein</fullName>
    </submittedName>
</protein>
<keyword evidence="3" id="KW-1185">Reference proteome</keyword>
<feature type="compositionally biased region" description="Low complexity" evidence="1">
    <location>
        <begin position="25"/>
        <end position="40"/>
    </location>
</feature>
<dbReference type="AlphaFoldDB" id="A0A067LUP8"/>
<sequence>MPAAGPAASTSTSVGKQIVVASQALTSASTSKTAAPASTSRPVNKPIITKSIAPIVKSVTPRAPATNPAPSTSRPTPTAKPMVPATKSTAPVAKSAPSTTRAKPVAKPAFAAARCRAGLSVPTGAPTEDSEEDNEDPCAAVFGNKEPLSHPATALGVTQAPTATQTCWATTKQATAKPYDPRPLDAYGGTGARVLVRIAIRAASYRTAPSRALEIDIS</sequence>
<evidence type="ECO:0000313" key="2">
    <source>
        <dbReference type="EMBL" id="KDQ05980.1"/>
    </source>
</evidence>
<evidence type="ECO:0000256" key="1">
    <source>
        <dbReference type="SAM" id="MobiDB-lite"/>
    </source>
</evidence>
<dbReference type="Proteomes" id="UP000027195">
    <property type="component" value="Unassembled WGS sequence"/>
</dbReference>
<dbReference type="HOGENOM" id="CLU_1266678_0_0_1"/>